<comment type="subcellular location">
    <subcellularLocation>
        <location evidence="13">Cytoplasm</location>
    </subcellularLocation>
</comment>
<keyword evidence="5 13" id="KW-0808">Transferase</keyword>
<evidence type="ECO:0000256" key="6">
    <source>
        <dbReference type="ARBA" id="ARBA00022714"/>
    </source>
</evidence>
<keyword evidence="10 13" id="KW-0411">Iron-sulfur</keyword>
<dbReference type="HAMAP" id="MF_00331">
    <property type="entry name" value="Cys_desulf_IscS"/>
    <property type="match status" value="1"/>
</dbReference>
<dbReference type="InterPro" id="IPR016454">
    <property type="entry name" value="Cysteine_dSase"/>
</dbReference>
<feature type="binding site" description="via persulfide group" evidence="13">
    <location>
        <position position="328"/>
    </location>
    <ligand>
        <name>[2Fe-2S] cluster</name>
        <dbReference type="ChEBI" id="CHEBI:190135"/>
        <note>ligand shared with IscU</note>
    </ligand>
</feature>
<comment type="function">
    <text evidence="13">Master enzyme that delivers sulfur to a number of partners involved in Fe-S cluster assembly, tRNA modification or cofactor biosynthesis. Catalyzes the removal of elemental sulfur atoms from cysteine to produce alanine. Functions as a sulfur delivery protein for Fe-S cluster synthesis onto IscU, an Fe-S scaffold assembly protein, as well as other S acceptor proteins.</text>
</comment>
<dbReference type="GO" id="GO:0051537">
    <property type="term" value="F:2 iron, 2 sulfur cluster binding"/>
    <property type="evidence" value="ECO:0007669"/>
    <property type="project" value="UniProtKB-UniRule"/>
</dbReference>
<feature type="modified residue" description="N6-(pyridoxal phosphate)lysine" evidence="13">
    <location>
        <position position="205"/>
    </location>
</feature>
<dbReference type="PANTHER" id="PTHR11601">
    <property type="entry name" value="CYSTEINE DESULFURYLASE FAMILY MEMBER"/>
    <property type="match status" value="1"/>
</dbReference>
<dbReference type="Pfam" id="PF00266">
    <property type="entry name" value="Aminotran_5"/>
    <property type="match status" value="1"/>
</dbReference>
<comment type="cofactor">
    <cofactor evidence="1 13 14">
        <name>pyridoxal 5'-phosphate</name>
        <dbReference type="ChEBI" id="CHEBI:597326"/>
    </cofactor>
</comment>
<dbReference type="InterPro" id="IPR015422">
    <property type="entry name" value="PyrdxlP-dep_Trfase_small"/>
</dbReference>
<evidence type="ECO:0000256" key="7">
    <source>
        <dbReference type="ARBA" id="ARBA00022723"/>
    </source>
</evidence>
<dbReference type="GO" id="GO:0030170">
    <property type="term" value="F:pyridoxal phosphate binding"/>
    <property type="evidence" value="ECO:0007669"/>
    <property type="project" value="UniProtKB-UniRule"/>
</dbReference>
<dbReference type="InterPro" id="IPR015424">
    <property type="entry name" value="PyrdxlP-dep_Trfase"/>
</dbReference>
<dbReference type="GO" id="GO:0031071">
    <property type="term" value="F:cysteine desulfurase activity"/>
    <property type="evidence" value="ECO:0007669"/>
    <property type="project" value="UniProtKB-UniRule"/>
</dbReference>
<dbReference type="InterPro" id="IPR000192">
    <property type="entry name" value="Aminotrans_V_dom"/>
</dbReference>
<keyword evidence="17" id="KW-1185">Reference proteome</keyword>
<evidence type="ECO:0000313" key="17">
    <source>
        <dbReference type="Proteomes" id="UP000603640"/>
    </source>
</evidence>
<dbReference type="PANTHER" id="PTHR11601:SF34">
    <property type="entry name" value="CYSTEINE DESULFURASE"/>
    <property type="match status" value="1"/>
</dbReference>
<dbReference type="FunFam" id="3.40.640.10:FF:000003">
    <property type="entry name" value="Cysteine desulfurase IscS"/>
    <property type="match status" value="1"/>
</dbReference>
<comment type="catalytic activity">
    <reaction evidence="11 13">
        <text>(sulfur carrier)-H + L-cysteine = (sulfur carrier)-SH + L-alanine</text>
        <dbReference type="Rhea" id="RHEA:43892"/>
        <dbReference type="Rhea" id="RHEA-COMP:14737"/>
        <dbReference type="Rhea" id="RHEA-COMP:14739"/>
        <dbReference type="ChEBI" id="CHEBI:29917"/>
        <dbReference type="ChEBI" id="CHEBI:35235"/>
        <dbReference type="ChEBI" id="CHEBI:57972"/>
        <dbReference type="ChEBI" id="CHEBI:64428"/>
        <dbReference type="EC" id="2.8.1.7"/>
    </reaction>
</comment>
<evidence type="ECO:0000256" key="3">
    <source>
        <dbReference type="ARBA" id="ARBA00006490"/>
    </source>
</evidence>
<keyword evidence="8 13" id="KW-0663">Pyridoxal phosphate</keyword>
<dbReference type="EMBL" id="JACRVF010000005">
    <property type="protein sequence ID" value="MBC5994629.1"/>
    <property type="molecule type" value="Genomic_DNA"/>
</dbReference>
<feature type="active site" description="Cysteine persulfide intermediate" evidence="13">
    <location>
        <position position="328"/>
    </location>
</feature>
<feature type="binding site" evidence="13">
    <location>
        <position position="243"/>
    </location>
    <ligand>
        <name>pyridoxal 5'-phosphate</name>
        <dbReference type="ChEBI" id="CHEBI:597326"/>
    </ligand>
</feature>
<dbReference type="NCBIfam" id="NF002806">
    <property type="entry name" value="PRK02948.1"/>
    <property type="match status" value="1"/>
</dbReference>
<gene>
    <name evidence="13" type="primary">iscS</name>
    <name evidence="16" type="ORF">H8S84_17420</name>
</gene>
<dbReference type="NCBIfam" id="NF010611">
    <property type="entry name" value="PRK14012.1"/>
    <property type="match status" value="1"/>
</dbReference>
<evidence type="ECO:0000256" key="11">
    <source>
        <dbReference type="ARBA" id="ARBA00050776"/>
    </source>
</evidence>
<evidence type="ECO:0000256" key="1">
    <source>
        <dbReference type="ARBA" id="ARBA00001933"/>
    </source>
</evidence>
<dbReference type="PIRSF" id="PIRSF005572">
    <property type="entry name" value="NifS"/>
    <property type="match status" value="1"/>
</dbReference>
<dbReference type="NCBIfam" id="TIGR02006">
    <property type="entry name" value="IscS"/>
    <property type="match status" value="1"/>
</dbReference>
<dbReference type="Gene3D" id="3.90.1150.10">
    <property type="entry name" value="Aspartate Aminotransferase, domain 1"/>
    <property type="match status" value="1"/>
</dbReference>
<dbReference type="GO" id="GO:1990221">
    <property type="term" value="C:L-cysteine desulfurase complex"/>
    <property type="evidence" value="ECO:0007669"/>
    <property type="project" value="UniProtKB-ARBA"/>
</dbReference>
<evidence type="ECO:0000256" key="13">
    <source>
        <dbReference type="HAMAP-Rule" id="MF_00331"/>
    </source>
</evidence>
<evidence type="ECO:0000256" key="8">
    <source>
        <dbReference type="ARBA" id="ARBA00022898"/>
    </source>
</evidence>
<dbReference type="GO" id="GO:0046872">
    <property type="term" value="F:metal ion binding"/>
    <property type="evidence" value="ECO:0007669"/>
    <property type="project" value="UniProtKB-KW"/>
</dbReference>
<keyword evidence="7 13" id="KW-0479">Metal-binding</keyword>
<name>A0A923SK69_9BACT</name>
<feature type="binding site" evidence="13">
    <location>
        <position position="154"/>
    </location>
    <ligand>
        <name>pyridoxal 5'-phosphate</name>
        <dbReference type="ChEBI" id="CHEBI:597326"/>
    </ligand>
</feature>
<evidence type="ECO:0000256" key="10">
    <source>
        <dbReference type="ARBA" id="ARBA00023014"/>
    </source>
</evidence>
<accession>A0A923SK69</accession>
<dbReference type="Proteomes" id="UP000603640">
    <property type="component" value="Unassembled WGS sequence"/>
</dbReference>
<evidence type="ECO:0000259" key="15">
    <source>
        <dbReference type="Pfam" id="PF00266"/>
    </source>
</evidence>
<dbReference type="Gene3D" id="3.40.640.10">
    <property type="entry name" value="Type I PLP-dependent aspartate aminotransferase-like (Major domain)"/>
    <property type="match status" value="1"/>
</dbReference>
<dbReference type="PROSITE" id="PS00595">
    <property type="entry name" value="AA_TRANSFER_CLASS_5"/>
    <property type="match status" value="1"/>
</dbReference>
<dbReference type="GO" id="GO:0044571">
    <property type="term" value="P:[2Fe-2S] cluster assembly"/>
    <property type="evidence" value="ECO:0007669"/>
    <property type="project" value="UniProtKB-UniRule"/>
</dbReference>
<dbReference type="InterPro" id="IPR015421">
    <property type="entry name" value="PyrdxlP-dep_Trfase_major"/>
</dbReference>
<evidence type="ECO:0000256" key="5">
    <source>
        <dbReference type="ARBA" id="ARBA00022679"/>
    </source>
</evidence>
<keyword evidence="6 13" id="KW-0001">2Fe-2S</keyword>
<evidence type="ECO:0000256" key="9">
    <source>
        <dbReference type="ARBA" id="ARBA00023004"/>
    </source>
</evidence>
<feature type="binding site" evidence="13">
    <location>
        <begin position="202"/>
        <end position="204"/>
    </location>
    <ligand>
        <name>pyridoxal 5'-phosphate</name>
        <dbReference type="ChEBI" id="CHEBI:597326"/>
    </ligand>
</feature>
<keyword evidence="9 13" id="KW-0408">Iron</keyword>
<evidence type="ECO:0000256" key="12">
    <source>
        <dbReference type="ARBA" id="ARBA00072125"/>
    </source>
</evidence>
<dbReference type="EC" id="2.8.1.7" evidence="4 13"/>
<comment type="caution">
    <text evidence="16">The sequence shown here is derived from an EMBL/GenBank/DDBJ whole genome shotgun (WGS) entry which is preliminary data.</text>
</comment>
<dbReference type="RefSeq" id="WP_187068640.1">
    <property type="nucleotide sequence ID" value="NZ_JACRVF010000005.1"/>
</dbReference>
<sequence>MLTLPIYLDNNATTPLDPRVLDAMLPYMTKMFGNAASRNHAFGWQAEEAVDYAREQIAALINCSPKEIIFTSGATESDNLAIKGVFEMYASKGNHVITLTTEHKAVLDTCKHIEKLGGKVTYLPVDAEGLVDLKQLEEAITDKTILISVMYANNEIGVIQPMREISAIAKKHGILFFTDGTQAVGKIPVDVEADGIDLMAFSGHKMYGPKGVGALYVRRKNPRVKVTAQMDGGGHERGMRSGTLNVPGIVGLGKAAEIAKQDMESDTKRISAMRDRLEKELLTIEESYVNGSVEHRLPHVSNISFKYVEGEGLMMGVKDLAVSSGSACTSASLEPSYVLKALGLSDDLAHSSLRFGLSRFTTDEEIDFAIDHVKEAVSKLREMSPLWEMFKEGIDLDTIEWAEH</sequence>
<dbReference type="FunFam" id="3.90.1150.10:FF:000002">
    <property type="entry name" value="Cysteine desulfurase IscS"/>
    <property type="match status" value="1"/>
</dbReference>
<comment type="similarity">
    <text evidence="3 13">Belongs to the class-V pyridoxal-phosphate-dependent aminotransferase family. NifS/IscS subfamily.</text>
</comment>
<protein>
    <recommendedName>
        <fullName evidence="12 13">Cysteine desulfurase IscS</fullName>
        <ecNumber evidence="4 13">2.8.1.7</ecNumber>
    </recommendedName>
</protein>
<evidence type="ECO:0000256" key="4">
    <source>
        <dbReference type="ARBA" id="ARBA00012239"/>
    </source>
</evidence>
<comment type="pathway">
    <text evidence="2 13">Cofactor biosynthesis; iron-sulfur cluster biosynthesis.</text>
</comment>
<comment type="subunit">
    <text evidence="13">Homodimer. Forms a heterotetramer with IscU, interacts with other sulfur acceptors.</text>
</comment>
<proteinExistence type="inferred from homology"/>
<feature type="domain" description="Aminotransferase class V" evidence="15">
    <location>
        <begin position="6"/>
        <end position="367"/>
    </location>
</feature>
<evidence type="ECO:0000256" key="14">
    <source>
        <dbReference type="RuleBase" id="RU004504"/>
    </source>
</evidence>
<feature type="binding site" evidence="13">
    <location>
        <begin position="74"/>
        <end position="75"/>
    </location>
    <ligand>
        <name>pyridoxal 5'-phosphate</name>
        <dbReference type="ChEBI" id="CHEBI:597326"/>
    </ligand>
</feature>
<organism evidence="16 17">
    <name type="scientific">Pontibacter cellulosilyticus</name>
    <dbReference type="NCBI Taxonomy" id="1720253"/>
    <lineage>
        <taxon>Bacteria</taxon>
        <taxon>Pseudomonadati</taxon>
        <taxon>Bacteroidota</taxon>
        <taxon>Cytophagia</taxon>
        <taxon>Cytophagales</taxon>
        <taxon>Hymenobacteraceae</taxon>
        <taxon>Pontibacter</taxon>
    </lineage>
</organism>
<dbReference type="InterPro" id="IPR020578">
    <property type="entry name" value="Aminotrans_V_PyrdxlP_BS"/>
</dbReference>
<feature type="binding site" evidence="13">
    <location>
        <position position="182"/>
    </location>
    <ligand>
        <name>pyridoxal 5'-phosphate</name>
        <dbReference type="ChEBI" id="CHEBI:597326"/>
    </ligand>
</feature>
<dbReference type="AlphaFoldDB" id="A0A923SK69"/>
<reference evidence="16" key="1">
    <citation type="submission" date="2020-08" db="EMBL/GenBank/DDBJ databases">
        <title>Pontibacter sp. SD6 16S ribosomal RNA gene Genome sequencing and assembly.</title>
        <authorList>
            <person name="Kang M."/>
        </authorList>
    </citation>
    <scope>NUCLEOTIDE SEQUENCE</scope>
    <source>
        <strain evidence="16">SD6</strain>
    </source>
</reference>
<keyword evidence="13" id="KW-0963">Cytoplasm</keyword>
<evidence type="ECO:0000256" key="2">
    <source>
        <dbReference type="ARBA" id="ARBA00005151"/>
    </source>
</evidence>
<dbReference type="InterPro" id="IPR010240">
    <property type="entry name" value="Cys_deSase_IscS"/>
</dbReference>
<evidence type="ECO:0000313" key="16">
    <source>
        <dbReference type="EMBL" id="MBC5994629.1"/>
    </source>
</evidence>
<dbReference type="SUPFAM" id="SSF53383">
    <property type="entry name" value="PLP-dependent transferases"/>
    <property type="match status" value="1"/>
</dbReference>